<proteinExistence type="predicted"/>
<keyword evidence="5" id="KW-0449">Lipoprotein</keyword>
<evidence type="ECO:0000256" key="5">
    <source>
        <dbReference type="ARBA" id="ARBA00023288"/>
    </source>
</evidence>
<dbReference type="InterPro" id="IPR009233">
    <property type="entry name" value="Competence_ComX_Bacillus"/>
</dbReference>
<sequence>MQATIQYLSQHPDLMEKVKEGKASLLGVSKQESKAIMEVLKKPFLSELDYWYPK</sequence>
<keyword evidence="3" id="KW-0588">Pheromone</keyword>
<evidence type="ECO:0000256" key="7">
    <source>
        <dbReference type="ARBA" id="ARBA00029483"/>
    </source>
</evidence>
<evidence type="ECO:0000313" key="10">
    <source>
        <dbReference type="EMBL" id="MBB6512556.1"/>
    </source>
</evidence>
<comment type="subcellular location">
    <subcellularLocation>
        <location evidence="1">Secreted</location>
    </subcellularLocation>
</comment>
<dbReference type="GO" id="GO:0030420">
    <property type="term" value="P:establishment of competence for transformation"/>
    <property type="evidence" value="ECO:0007669"/>
    <property type="project" value="UniProtKB-KW"/>
</dbReference>
<dbReference type="GO" id="GO:0005576">
    <property type="term" value="C:extracellular region"/>
    <property type="evidence" value="ECO:0007669"/>
    <property type="project" value="UniProtKB-SubCell"/>
</dbReference>
<evidence type="ECO:0000256" key="6">
    <source>
        <dbReference type="ARBA" id="ARBA00023289"/>
    </source>
</evidence>
<dbReference type="AlphaFoldDB" id="A0A841RM71"/>
<evidence type="ECO:0000256" key="1">
    <source>
        <dbReference type="ARBA" id="ARBA00004613"/>
    </source>
</evidence>
<keyword evidence="11" id="KW-1185">Reference proteome</keyword>
<organism evidence="10 11">
    <name type="scientific">Gracilibacillus halotolerans</name>
    <dbReference type="NCBI Taxonomy" id="74386"/>
    <lineage>
        <taxon>Bacteria</taxon>
        <taxon>Bacillati</taxon>
        <taxon>Bacillota</taxon>
        <taxon>Bacilli</taxon>
        <taxon>Bacillales</taxon>
        <taxon>Bacillaceae</taxon>
        <taxon>Gracilibacillus</taxon>
    </lineage>
</organism>
<name>A0A841RM71_9BACI</name>
<reference evidence="10 11" key="1">
    <citation type="submission" date="2020-08" db="EMBL/GenBank/DDBJ databases">
        <title>Genomic Encyclopedia of Type Strains, Phase IV (KMG-IV): sequencing the most valuable type-strain genomes for metagenomic binning, comparative biology and taxonomic classification.</title>
        <authorList>
            <person name="Goeker M."/>
        </authorList>
    </citation>
    <scope>NUCLEOTIDE SEQUENCE [LARGE SCALE GENOMIC DNA]</scope>
    <source>
        <strain evidence="10 11">DSM 11805</strain>
    </source>
</reference>
<evidence type="ECO:0000256" key="2">
    <source>
        <dbReference type="ARBA" id="ARBA00022525"/>
    </source>
</evidence>
<dbReference type="EMBL" id="JACHON010000003">
    <property type="protein sequence ID" value="MBB6512556.1"/>
    <property type="molecule type" value="Genomic_DNA"/>
</dbReference>
<gene>
    <name evidence="10" type="ORF">GGQ92_001339</name>
</gene>
<keyword evidence="6" id="KW-0636">Prenylation</keyword>
<dbReference type="RefSeq" id="WP_184245964.1">
    <property type="nucleotide sequence ID" value="NZ_BAAACU010000058.1"/>
</dbReference>
<comment type="caution">
    <text evidence="10">The sequence shown here is derived from an EMBL/GenBank/DDBJ whole genome shotgun (WGS) entry which is preliminary data.</text>
</comment>
<evidence type="ECO:0000256" key="3">
    <source>
        <dbReference type="ARBA" id="ARBA00023044"/>
    </source>
</evidence>
<protein>
    <recommendedName>
        <fullName evidence="8">ComX pheromone</fullName>
    </recommendedName>
    <alternativeName>
        <fullName evidence="9">Competence pheromone</fullName>
    </alternativeName>
</protein>
<dbReference type="Proteomes" id="UP000572212">
    <property type="component" value="Unassembled WGS sequence"/>
</dbReference>
<dbReference type="Pfam" id="PF05952">
    <property type="entry name" value="ComX"/>
    <property type="match status" value="1"/>
</dbReference>
<dbReference type="GO" id="GO:0005186">
    <property type="term" value="F:pheromone activity"/>
    <property type="evidence" value="ECO:0007669"/>
    <property type="project" value="UniProtKB-KW"/>
</dbReference>
<evidence type="ECO:0000313" key="11">
    <source>
        <dbReference type="Proteomes" id="UP000572212"/>
    </source>
</evidence>
<evidence type="ECO:0000256" key="4">
    <source>
        <dbReference type="ARBA" id="ARBA00023287"/>
    </source>
</evidence>
<accession>A0A841RM71</accession>
<keyword evidence="4" id="KW-0178">Competence</keyword>
<evidence type="ECO:0000256" key="9">
    <source>
        <dbReference type="ARBA" id="ARBA00030321"/>
    </source>
</evidence>
<comment type="subunit">
    <text evidence="7">Interacts directly with the sensor histidine kinase ComP and stimulates its activity.</text>
</comment>
<keyword evidence="2" id="KW-0964">Secreted</keyword>
<evidence type="ECO:0000256" key="8">
    <source>
        <dbReference type="ARBA" id="ARBA00029545"/>
    </source>
</evidence>